<organism evidence="9 10">
    <name type="scientific">Weissella soli</name>
    <dbReference type="NCBI Taxonomy" id="155866"/>
    <lineage>
        <taxon>Bacteria</taxon>
        <taxon>Bacillati</taxon>
        <taxon>Bacillota</taxon>
        <taxon>Bacilli</taxon>
        <taxon>Lactobacillales</taxon>
        <taxon>Lactobacillaceae</taxon>
        <taxon>Weissella</taxon>
    </lineage>
</organism>
<evidence type="ECO:0000256" key="3">
    <source>
        <dbReference type="ARBA" id="ARBA00022448"/>
    </source>
</evidence>
<reference evidence="9 10" key="1">
    <citation type="submission" date="2018-07" db="EMBL/GenBank/DDBJ databases">
        <title>Genomic Encyclopedia of Type Strains, Phase III (KMG-III): the genomes of soil and plant-associated and newly described type strains.</title>
        <authorList>
            <person name="Whitman W."/>
        </authorList>
    </citation>
    <scope>NUCLEOTIDE SEQUENCE [LARGE SCALE GENOMIC DNA]</scope>
    <source>
        <strain evidence="9 10">CECT 7031</strain>
    </source>
</reference>
<dbReference type="Pfam" id="PF00085">
    <property type="entry name" value="Thioredoxin"/>
    <property type="match status" value="1"/>
</dbReference>
<accession>A0A288QCI3</accession>
<keyword evidence="4" id="KW-0249">Electron transport</keyword>
<dbReference type="PANTHER" id="PTHR45663">
    <property type="entry name" value="GEO12009P1"/>
    <property type="match status" value="1"/>
</dbReference>
<sequence>MAVQPITDKNFMQETNHGVTITDFWATWCGPCRMQSPVLEVLSEKMDKVHFTKVDVDENPAVAEALDIRAIPTLLVKKDGQVVNRITGYTPLHELETILNQYVEG</sequence>
<evidence type="ECO:0000256" key="2">
    <source>
        <dbReference type="ARBA" id="ARBA00020570"/>
    </source>
</evidence>
<keyword evidence="10" id="KW-1185">Reference proteome</keyword>
<evidence type="ECO:0000256" key="5">
    <source>
        <dbReference type="ARBA" id="ARBA00023157"/>
    </source>
</evidence>
<evidence type="ECO:0000256" key="4">
    <source>
        <dbReference type="ARBA" id="ARBA00022982"/>
    </source>
</evidence>
<dbReference type="KEGG" id="wso:WSWS_01452"/>
<dbReference type="InterPro" id="IPR017937">
    <property type="entry name" value="Thioredoxin_CS"/>
</dbReference>
<evidence type="ECO:0000313" key="9">
    <source>
        <dbReference type="EMBL" id="RDL05216.1"/>
    </source>
</evidence>
<gene>
    <name evidence="9" type="ORF">DFP99_1156</name>
</gene>
<dbReference type="InterPro" id="IPR013766">
    <property type="entry name" value="Thioredoxin_domain"/>
</dbReference>
<dbReference type="GeneID" id="94546637"/>
<dbReference type="PROSITE" id="PS51352">
    <property type="entry name" value="THIOREDOXIN_2"/>
    <property type="match status" value="1"/>
</dbReference>
<dbReference type="PIRSF" id="PIRSF000077">
    <property type="entry name" value="Thioredoxin"/>
    <property type="match status" value="1"/>
</dbReference>
<dbReference type="NCBIfam" id="TIGR01068">
    <property type="entry name" value="thioredoxin"/>
    <property type="match status" value="1"/>
</dbReference>
<comment type="caution">
    <text evidence="9">The sequence shown here is derived from an EMBL/GenBank/DDBJ whole genome shotgun (WGS) entry which is preliminary data.</text>
</comment>
<evidence type="ECO:0000256" key="7">
    <source>
        <dbReference type="NCBIfam" id="TIGR01068"/>
    </source>
</evidence>
<dbReference type="OrthoDB" id="9790390at2"/>
<dbReference type="InterPro" id="IPR036249">
    <property type="entry name" value="Thioredoxin-like_sf"/>
</dbReference>
<dbReference type="GO" id="GO:0045454">
    <property type="term" value="P:cell redox homeostasis"/>
    <property type="evidence" value="ECO:0007669"/>
    <property type="project" value="TreeGrafter"/>
</dbReference>
<dbReference type="RefSeq" id="WP_070230624.1">
    <property type="nucleotide sequence ID" value="NZ_BJYO01000009.1"/>
</dbReference>
<evidence type="ECO:0000256" key="6">
    <source>
        <dbReference type="ARBA" id="ARBA00023284"/>
    </source>
</evidence>
<dbReference type="PANTHER" id="PTHR45663:SF11">
    <property type="entry name" value="GEO12009P1"/>
    <property type="match status" value="1"/>
</dbReference>
<dbReference type="Gene3D" id="3.40.30.10">
    <property type="entry name" value="Glutaredoxin"/>
    <property type="match status" value="1"/>
</dbReference>
<evidence type="ECO:0000313" key="10">
    <source>
        <dbReference type="Proteomes" id="UP000254912"/>
    </source>
</evidence>
<protein>
    <recommendedName>
        <fullName evidence="2 7">Thioredoxin</fullName>
    </recommendedName>
</protein>
<comment type="similarity">
    <text evidence="1 8">Belongs to the thioredoxin family.</text>
</comment>
<dbReference type="GO" id="GO:0005829">
    <property type="term" value="C:cytosol"/>
    <property type="evidence" value="ECO:0007669"/>
    <property type="project" value="TreeGrafter"/>
</dbReference>
<dbReference type="AlphaFoldDB" id="A0A288QCI3"/>
<dbReference type="SUPFAM" id="SSF52833">
    <property type="entry name" value="Thioredoxin-like"/>
    <property type="match status" value="1"/>
</dbReference>
<dbReference type="PRINTS" id="PR00421">
    <property type="entry name" value="THIOREDOXIN"/>
</dbReference>
<evidence type="ECO:0000256" key="1">
    <source>
        <dbReference type="ARBA" id="ARBA00008987"/>
    </source>
</evidence>
<dbReference type="PROSITE" id="PS00194">
    <property type="entry name" value="THIOREDOXIN_1"/>
    <property type="match status" value="1"/>
</dbReference>
<dbReference type="Proteomes" id="UP000254912">
    <property type="component" value="Unassembled WGS sequence"/>
</dbReference>
<dbReference type="EMBL" id="QRAS01000003">
    <property type="protein sequence ID" value="RDL05216.1"/>
    <property type="molecule type" value="Genomic_DNA"/>
</dbReference>
<evidence type="ECO:0000256" key="8">
    <source>
        <dbReference type="PIRNR" id="PIRNR000077"/>
    </source>
</evidence>
<dbReference type="GO" id="GO:0015035">
    <property type="term" value="F:protein-disulfide reductase activity"/>
    <property type="evidence" value="ECO:0007669"/>
    <property type="project" value="UniProtKB-UniRule"/>
</dbReference>
<keyword evidence="3" id="KW-0813">Transport</keyword>
<dbReference type="InterPro" id="IPR005746">
    <property type="entry name" value="Thioredoxin"/>
</dbReference>
<keyword evidence="6" id="KW-0676">Redox-active center</keyword>
<keyword evidence="5" id="KW-1015">Disulfide bond</keyword>
<name>A0A288QCI3_9LACO</name>
<dbReference type="CDD" id="cd02947">
    <property type="entry name" value="TRX_family"/>
    <property type="match status" value="1"/>
</dbReference>
<proteinExistence type="inferred from homology"/>